<dbReference type="SUPFAM" id="SSF53474">
    <property type="entry name" value="alpha/beta-Hydrolases"/>
    <property type="match status" value="1"/>
</dbReference>
<keyword evidence="2" id="KW-1185">Reference proteome</keyword>
<evidence type="ECO:0008006" key="3">
    <source>
        <dbReference type="Google" id="ProtNLM"/>
    </source>
</evidence>
<dbReference type="InterPro" id="IPR029058">
    <property type="entry name" value="AB_hydrolase_fold"/>
</dbReference>
<protein>
    <recommendedName>
        <fullName evidence="3">Lipoprotein</fullName>
    </recommendedName>
</protein>
<evidence type="ECO:0000313" key="1">
    <source>
        <dbReference type="EMBL" id="MES0873903.1"/>
    </source>
</evidence>
<evidence type="ECO:0000313" key="2">
    <source>
        <dbReference type="Proteomes" id="UP001465331"/>
    </source>
</evidence>
<comment type="caution">
    <text evidence="1">The sequence shown here is derived from an EMBL/GenBank/DDBJ whole genome shotgun (WGS) entry which is preliminary data.</text>
</comment>
<sequence>MLSACGGSGSSDAVAADALPIDVAADDALKPNERLQGTIELDIGKGATVYRSIATKLADNLGEVAAQQLDSAEGRRTLDDANARLKGDVKVQSSDVQALADHFAGKTIYTSELRDIDMIKRRNVTIRGISAGGATAALVLSFTMADNRLESAVLEYTPDNRKLTQSFTTDEAHPAEVSIERFEQIEDSTWRIAGSFKADKMVPNVLAKKLAGQTVDGASGRFDITELRAKPKL</sequence>
<dbReference type="RefSeq" id="WP_352888785.1">
    <property type="nucleotide sequence ID" value="NZ_JBEPIJ010000007.1"/>
</dbReference>
<proteinExistence type="predicted"/>
<reference evidence="1 2" key="1">
    <citation type="submission" date="2024-06" db="EMBL/GenBank/DDBJ databases">
        <authorList>
            <person name="Li Z."/>
            <person name="Jiang Y."/>
        </authorList>
    </citation>
    <scope>NUCLEOTIDE SEQUENCE [LARGE SCALE GENOMIC DNA]</scope>
    <source>
        <strain evidence="1 2">HSW-8</strain>
    </source>
</reference>
<name>A0ABV2A9R2_9GAMM</name>
<dbReference type="EMBL" id="JBEPIJ010000007">
    <property type="protein sequence ID" value="MES0873903.1"/>
    <property type="molecule type" value="Genomic_DNA"/>
</dbReference>
<dbReference type="Proteomes" id="UP001465331">
    <property type="component" value="Unassembled WGS sequence"/>
</dbReference>
<accession>A0ABV2A9R2</accession>
<gene>
    <name evidence="1" type="ORF">ABSH63_07810</name>
</gene>
<organism evidence="1 2">
    <name type="scientific">Sinimarinibacterium thermocellulolyticum</name>
    <dbReference type="NCBI Taxonomy" id="3170016"/>
    <lineage>
        <taxon>Bacteria</taxon>
        <taxon>Pseudomonadati</taxon>
        <taxon>Pseudomonadota</taxon>
        <taxon>Gammaproteobacteria</taxon>
        <taxon>Nevskiales</taxon>
        <taxon>Nevskiaceae</taxon>
        <taxon>Sinimarinibacterium</taxon>
    </lineage>
</organism>